<dbReference type="PANTHER" id="PTHR14187">
    <property type="entry name" value="ALPHA KINASE/ELONGATION FACTOR 2 KINASE"/>
    <property type="match status" value="1"/>
</dbReference>
<evidence type="ECO:0000313" key="2">
    <source>
        <dbReference type="Proteomes" id="UP000616885"/>
    </source>
</evidence>
<protein>
    <submittedName>
        <fullName evidence="1">Uncharacterized protein</fullName>
    </submittedName>
</protein>
<accession>A0A8H7NAM0</accession>
<comment type="caution">
    <text evidence="1">The sequence shown here is derived from an EMBL/GenBank/DDBJ whole genome shotgun (WGS) entry which is preliminary data.</text>
</comment>
<dbReference type="Gene3D" id="3.90.640.10">
    <property type="entry name" value="Actin, Chain A, domain 4"/>
    <property type="match status" value="1"/>
</dbReference>
<proteinExistence type="predicted"/>
<dbReference type="SUPFAM" id="SSF53067">
    <property type="entry name" value="Actin-like ATPase domain"/>
    <property type="match status" value="1"/>
</dbReference>
<dbReference type="AlphaFoldDB" id="A0A8H7NAM0"/>
<evidence type="ECO:0000313" key="1">
    <source>
        <dbReference type="EMBL" id="KAF9752178.1"/>
    </source>
</evidence>
<dbReference type="Proteomes" id="UP000616885">
    <property type="component" value="Unassembled WGS sequence"/>
</dbReference>
<gene>
    <name evidence="1" type="ORF">IM811_013972</name>
</gene>
<sequence>MEEKPPCCQPHVVIGLDVGTTYSGACIVEATNCLTHGRHEILDFHVIKKFKSIVAVSLDNNGPKARFLGPHDTQHEDEEIQRFFKFDLFYESNQSAEDTRLVTWVRENHGHEKKKVGTHDAFKTFLEGLFVLAFEKCKNRGVPITTAITYPWKLSRSNLSIIQHIVNHSAIPNQCSKVIYGSETEAALAGTFQLFGTRGPIQEPLIITDCGGLNIDIAVFRLEDHGRSIPPPTKSIAGGGLWLDQIFRDLMEDKISQAVSRVRNRHVNDLERFLNHRPSYRAKILERWEFIKRHPGMASLDISVPVLHTEIYISSDEIHGVVHEHAKRLVQIIDKIRDDEVESNEHRKVPSMVIMTGGLAKNKLFYSKVDNQLRKEGVGSICHPYAAVDTWNVVAIGAALFRHQIIPVNRHMKEHEPQDHAMQNSGL</sequence>
<reference evidence="1" key="1">
    <citation type="submission" date="2020-10" db="EMBL/GenBank/DDBJ databases">
        <title>High-Quality Genome Resource of Clonostachys rosea strain S41 by Oxford Nanopore Long-Read Sequencing.</title>
        <authorList>
            <person name="Wang H."/>
        </authorList>
    </citation>
    <scope>NUCLEOTIDE SEQUENCE</scope>
    <source>
        <strain evidence="1">S41</strain>
    </source>
</reference>
<organism evidence="1 2">
    <name type="scientific">Bionectria ochroleuca</name>
    <name type="common">Gliocladium roseum</name>
    <dbReference type="NCBI Taxonomy" id="29856"/>
    <lineage>
        <taxon>Eukaryota</taxon>
        <taxon>Fungi</taxon>
        <taxon>Dikarya</taxon>
        <taxon>Ascomycota</taxon>
        <taxon>Pezizomycotina</taxon>
        <taxon>Sordariomycetes</taxon>
        <taxon>Hypocreomycetidae</taxon>
        <taxon>Hypocreales</taxon>
        <taxon>Bionectriaceae</taxon>
        <taxon>Clonostachys</taxon>
    </lineage>
</organism>
<dbReference type="PANTHER" id="PTHR14187:SF5">
    <property type="entry name" value="HEAT SHOCK 70 KDA PROTEIN 12A"/>
    <property type="match status" value="1"/>
</dbReference>
<name>A0A8H7NAM0_BIOOC</name>
<dbReference type="Gene3D" id="3.30.420.40">
    <property type="match status" value="2"/>
</dbReference>
<dbReference type="InterPro" id="IPR043129">
    <property type="entry name" value="ATPase_NBD"/>
</dbReference>
<dbReference type="EMBL" id="JADCTT010000005">
    <property type="protein sequence ID" value="KAF9752178.1"/>
    <property type="molecule type" value="Genomic_DNA"/>
</dbReference>